<evidence type="ECO:0000259" key="7">
    <source>
        <dbReference type="PROSITE" id="PS51085"/>
    </source>
</evidence>
<dbReference type="InterPro" id="IPR018298">
    <property type="entry name" value="Adrenodoxin_Fe-S_BS"/>
</dbReference>
<dbReference type="InterPro" id="IPR012675">
    <property type="entry name" value="Beta-grasp_dom_sf"/>
</dbReference>
<dbReference type="EMBL" id="QEAM01000170">
    <property type="protein sequence ID" value="TPX44701.1"/>
    <property type="molecule type" value="Genomic_DNA"/>
</dbReference>
<evidence type="ECO:0000256" key="2">
    <source>
        <dbReference type="ARBA" id="ARBA00022714"/>
    </source>
</evidence>
<dbReference type="STRING" id="286115.A0A507DFN2"/>
<dbReference type="GO" id="GO:0005739">
    <property type="term" value="C:mitochondrion"/>
    <property type="evidence" value="ECO:0007669"/>
    <property type="project" value="TreeGrafter"/>
</dbReference>
<dbReference type="InterPro" id="IPR001041">
    <property type="entry name" value="2Fe-2S_ferredoxin-type"/>
</dbReference>
<evidence type="ECO:0000313" key="10">
    <source>
        <dbReference type="Proteomes" id="UP000317494"/>
    </source>
</evidence>
<protein>
    <recommendedName>
        <fullName evidence="7">2Fe-2S ferredoxin-type domain-containing protein</fullName>
    </recommendedName>
</protein>
<dbReference type="PANTHER" id="PTHR23426">
    <property type="entry name" value="FERREDOXIN/ADRENODOXIN"/>
    <property type="match status" value="1"/>
</dbReference>
<evidence type="ECO:0000313" key="9">
    <source>
        <dbReference type="EMBL" id="TPX50155.1"/>
    </source>
</evidence>
<gene>
    <name evidence="8" type="ORF">SeLEV6574_g04326</name>
    <name evidence="9" type="ORF">SeMB42_g02351</name>
</gene>
<reference evidence="10 11" key="1">
    <citation type="journal article" date="2019" name="Sci. Rep.">
        <title>Comparative genomics of chytrid fungi reveal insights into the obligate biotrophic and pathogenic lifestyle of Synchytrium endobioticum.</title>
        <authorList>
            <person name="van de Vossenberg B.T.L.H."/>
            <person name="Warris S."/>
            <person name="Nguyen H.D.T."/>
            <person name="van Gent-Pelzer M.P.E."/>
            <person name="Joly D.L."/>
            <person name="van de Geest H.C."/>
            <person name="Bonants P.J.M."/>
            <person name="Smith D.S."/>
            <person name="Levesque C.A."/>
            <person name="van der Lee T.A.J."/>
        </authorList>
    </citation>
    <scope>NUCLEOTIDE SEQUENCE [LARGE SCALE GENOMIC DNA]</scope>
    <source>
        <strain evidence="8 11">LEV6574</strain>
        <strain evidence="9 10">MB42</strain>
    </source>
</reference>
<dbReference type="OrthoDB" id="268593at2759"/>
<dbReference type="AlphaFoldDB" id="A0A507DFN2"/>
<dbReference type="VEuPathDB" id="FungiDB:SeMB42_g02351"/>
<dbReference type="PROSITE" id="PS51085">
    <property type="entry name" value="2FE2S_FER_2"/>
    <property type="match status" value="1"/>
</dbReference>
<comment type="similarity">
    <text evidence="1">Belongs to the adrenodoxin/putidaredoxin family.</text>
</comment>
<accession>A0A507DFN2</accession>
<dbReference type="InterPro" id="IPR036010">
    <property type="entry name" value="2Fe-2S_ferredoxin-like_sf"/>
</dbReference>
<dbReference type="Pfam" id="PF00111">
    <property type="entry name" value="Fer2"/>
    <property type="match status" value="1"/>
</dbReference>
<dbReference type="SUPFAM" id="SSF54292">
    <property type="entry name" value="2Fe-2S ferredoxin-like"/>
    <property type="match status" value="1"/>
</dbReference>
<evidence type="ECO:0000256" key="6">
    <source>
        <dbReference type="ARBA" id="ARBA00034078"/>
    </source>
</evidence>
<dbReference type="GO" id="GO:0051537">
    <property type="term" value="F:2 iron, 2 sulfur cluster binding"/>
    <property type="evidence" value="ECO:0007669"/>
    <property type="project" value="UniProtKB-KW"/>
</dbReference>
<dbReference type="GO" id="GO:0140647">
    <property type="term" value="P:P450-containing electron transport chain"/>
    <property type="evidence" value="ECO:0007669"/>
    <property type="project" value="InterPro"/>
</dbReference>
<evidence type="ECO:0000313" key="11">
    <source>
        <dbReference type="Proteomes" id="UP000320475"/>
    </source>
</evidence>
<comment type="caution">
    <text evidence="9">The sequence shown here is derived from an EMBL/GenBank/DDBJ whole genome shotgun (WGS) entry which is preliminary data.</text>
</comment>
<dbReference type="Gene3D" id="3.10.20.30">
    <property type="match status" value="1"/>
</dbReference>
<dbReference type="GO" id="GO:0046872">
    <property type="term" value="F:metal ion binding"/>
    <property type="evidence" value="ECO:0007669"/>
    <property type="project" value="UniProtKB-KW"/>
</dbReference>
<dbReference type="PROSITE" id="PS00814">
    <property type="entry name" value="ADX"/>
    <property type="match status" value="1"/>
</dbReference>
<dbReference type="InterPro" id="IPR001055">
    <property type="entry name" value="Adrenodoxin-like"/>
</dbReference>
<proteinExistence type="inferred from homology"/>
<evidence type="ECO:0000313" key="8">
    <source>
        <dbReference type="EMBL" id="TPX44701.1"/>
    </source>
</evidence>
<evidence type="ECO:0000256" key="3">
    <source>
        <dbReference type="ARBA" id="ARBA00022723"/>
    </source>
</evidence>
<sequence length="183" mass="20212">MSGSNLLLYINRLGSTRWVHSLAVSISTRSSARSKPRCVSQRPTSTSFTRHLSTTKLLRHQAVEKPKPGEGLKVTYITPENEKVTVYAKPGTNLLDLAHANDIDLEGACECSLACSTCHVIVDEDYYNKLEEPSDEENDMLDLAFGLSDTSRLGCQIQMSKDLDGITVRIPSATRNVQAEKLK</sequence>
<feature type="domain" description="2Fe-2S ferredoxin-type" evidence="7">
    <location>
        <begin position="72"/>
        <end position="174"/>
    </location>
</feature>
<dbReference type="EMBL" id="QEAN01000071">
    <property type="protein sequence ID" value="TPX50155.1"/>
    <property type="molecule type" value="Genomic_DNA"/>
</dbReference>
<keyword evidence="5" id="KW-0411">Iron-sulfur</keyword>
<name>A0A507DFN2_9FUNG</name>
<comment type="cofactor">
    <cofactor evidence="6">
        <name>[2Fe-2S] cluster</name>
        <dbReference type="ChEBI" id="CHEBI:190135"/>
    </cofactor>
</comment>
<organism evidence="9 10">
    <name type="scientific">Synchytrium endobioticum</name>
    <dbReference type="NCBI Taxonomy" id="286115"/>
    <lineage>
        <taxon>Eukaryota</taxon>
        <taxon>Fungi</taxon>
        <taxon>Fungi incertae sedis</taxon>
        <taxon>Chytridiomycota</taxon>
        <taxon>Chytridiomycota incertae sedis</taxon>
        <taxon>Chytridiomycetes</taxon>
        <taxon>Synchytriales</taxon>
        <taxon>Synchytriaceae</taxon>
        <taxon>Synchytrium</taxon>
    </lineage>
</organism>
<dbReference type="Proteomes" id="UP000320475">
    <property type="component" value="Unassembled WGS sequence"/>
</dbReference>
<keyword evidence="4" id="KW-0408">Iron</keyword>
<keyword evidence="2" id="KW-0001">2Fe-2S</keyword>
<keyword evidence="3" id="KW-0479">Metal-binding</keyword>
<keyword evidence="10" id="KW-1185">Reference proteome</keyword>
<dbReference type="PANTHER" id="PTHR23426:SF65">
    <property type="entry name" value="FERREDOXIN-2, MITOCHONDRIAL"/>
    <property type="match status" value="1"/>
</dbReference>
<dbReference type="Proteomes" id="UP000317494">
    <property type="component" value="Unassembled WGS sequence"/>
</dbReference>
<evidence type="ECO:0000256" key="5">
    <source>
        <dbReference type="ARBA" id="ARBA00023014"/>
    </source>
</evidence>
<evidence type="ECO:0000256" key="1">
    <source>
        <dbReference type="ARBA" id="ARBA00010914"/>
    </source>
</evidence>
<dbReference type="CDD" id="cd00207">
    <property type="entry name" value="fer2"/>
    <property type="match status" value="1"/>
</dbReference>
<dbReference type="PRINTS" id="PR00355">
    <property type="entry name" value="ADRENODOXIN"/>
</dbReference>
<dbReference type="GO" id="GO:0009055">
    <property type="term" value="F:electron transfer activity"/>
    <property type="evidence" value="ECO:0007669"/>
    <property type="project" value="TreeGrafter"/>
</dbReference>
<evidence type="ECO:0000256" key="4">
    <source>
        <dbReference type="ARBA" id="ARBA00023004"/>
    </source>
</evidence>